<name>A0ABN9UC92_9DINO</name>
<reference evidence="2" key="1">
    <citation type="submission" date="2023-10" db="EMBL/GenBank/DDBJ databases">
        <authorList>
            <person name="Chen Y."/>
            <person name="Shah S."/>
            <person name="Dougan E. K."/>
            <person name="Thang M."/>
            <person name="Chan C."/>
        </authorList>
    </citation>
    <scope>NUCLEOTIDE SEQUENCE [LARGE SCALE GENOMIC DNA]</scope>
</reference>
<feature type="region of interest" description="Disordered" evidence="1">
    <location>
        <begin position="62"/>
        <end position="89"/>
    </location>
</feature>
<feature type="region of interest" description="Disordered" evidence="1">
    <location>
        <begin position="181"/>
        <end position="204"/>
    </location>
</feature>
<gene>
    <name evidence="2" type="ORF">PCOR1329_LOCUS47259</name>
</gene>
<evidence type="ECO:0000256" key="1">
    <source>
        <dbReference type="SAM" id="MobiDB-lite"/>
    </source>
</evidence>
<keyword evidence="3" id="KW-1185">Reference proteome</keyword>
<evidence type="ECO:0000313" key="2">
    <source>
        <dbReference type="EMBL" id="CAK0857048.1"/>
    </source>
</evidence>
<accession>A0ABN9UC92</accession>
<proteinExistence type="predicted"/>
<sequence>MRLRRRCRVPGSIIKRSSWVNRVGIYAATCPAQLFPVGSVSSCALRAIGELAPAAWAEATSRAKRGPGCRDSEDLPAKRAEGRRGGEAGGGGDVTIATFLLLAKLRHASQSKRMRQRAGETIDFRARGPPRALLRAAAALCLTDSAAALGGCAACVEGEKKKFREFFAKYVQSAEPTAAGKRAPHYRCRKHGGRRNAEVGGTAASSQGAAASHYDQAGAQAREIPALDLNRESLHAAQLAGPGDDPTMHDANEYAVPGDRLVVHYVLARPGEAREPVKAALRDWVESQSPKVVIFPDPDILEVQGLERLLAASSVDPLAGLLLYQ</sequence>
<evidence type="ECO:0000313" key="3">
    <source>
        <dbReference type="Proteomes" id="UP001189429"/>
    </source>
</evidence>
<dbReference type="Proteomes" id="UP001189429">
    <property type="component" value="Unassembled WGS sequence"/>
</dbReference>
<organism evidence="2 3">
    <name type="scientific">Prorocentrum cordatum</name>
    <dbReference type="NCBI Taxonomy" id="2364126"/>
    <lineage>
        <taxon>Eukaryota</taxon>
        <taxon>Sar</taxon>
        <taxon>Alveolata</taxon>
        <taxon>Dinophyceae</taxon>
        <taxon>Prorocentrales</taxon>
        <taxon>Prorocentraceae</taxon>
        <taxon>Prorocentrum</taxon>
    </lineage>
</organism>
<comment type="caution">
    <text evidence="2">The sequence shown here is derived from an EMBL/GenBank/DDBJ whole genome shotgun (WGS) entry which is preliminary data.</text>
</comment>
<feature type="compositionally biased region" description="Basic and acidic residues" evidence="1">
    <location>
        <begin position="68"/>
        <end position="86"/>
    </location>
</feature>
<feature type="compositionally biased region" description="Basic residues" evidence="1">
    <location>
        <begin position="182"/>
        <end position="194"/>
    </location>
</feature>
<protein>
    <submittedName>
        <fullName evidence="2">Uncharacterized protein</fullName>
    </submittedName>
</protein>
<dbReference type="EMBL" id="CAUYUJ010015693">
    <property type="protein sequence ID" value="CAK0857048.1"/>
    <property type="molecule type" value="Genomic_DNA"/>
</dbReference>